<dbReference type="PANTHER" id="PTHR23291:SF115">
    <property type="entry name" value="MODULATOR OF FTSH PROTEASE YCCA"/>
    <property type="match status" value="1"/>
</dbReference>
<proteinExistence type="inferred from homology"/>
<organism evidence="7 8">
    <name type="scientific">Uliginosibacterium silvisoli</name>
    <dbReference type="NCBI Taxonomy" id="3114758"/>
    <lineage>
        <taxon>Bacteria</taxon>
        <taxon>Pseudomonadati</taxon>
        <taxon>Pseudomonadota</taxon>
        <taxon>Betaproteobacteria</taxon>
        <taxon>Rhodocyclales</taxon>
        <taxon>Zoogloeaceae</taxon>
        <taxon>Uliginosibacterium</taxon>
    </lineage>
</organism>
<feature type="transmembrane region" description="Helical" evidence="6">
    <location>
        <begin position="205"/>
        <end position="228"/>
    </location>
</feature>
<feature type="transmembrane region" description="Helical" evidence="6">
    <location>
        <begin position="39"/>
        <end position="57"/>
    </location>
</feature>
<sequence length="235" mass="24536">MDNIRRINRIRSATGRDIGSNEWGGAAVLRDNRVLRNTYGLLALTLLFSAAVAGVSVALALPAPGIIITLVVYFGLLFAIHKLQNSAGALPAVFALTGFMGYTLGPLLSRSLSLPGGSTIVAMALGATGVTFLALSAYVLTTKRDFSFMGGFLFAGMIIALLAGLGAVFFQIPALGLAVSAVVALLSAGLILFETSRIVNGGETNYVLATVSLYVSVFNLFTSLLQLFGFMSSDD</sequence>
<evidence type="ECO:0000313" key="7">
    <source>
        <dbReference type="EMBL" id="MEC5384893.1"/>
    </source>
</evidence>
<feature type="transmembrane region" description="Helical" evidence="6">
    <location>
        <begin position="120"/>
        <end position="141"/>
    </location>
</feature>
<comment type="caution">
    <text evidence="7">The sequence shown here is derived from an EMBL/GenBank/DDBJ whole genome shotgun (WGS) entry which is preliminary data.</text>
</comment>
<dbReference type="CDD" id="cd10433">
    <property type="entry name" value="YccA_like"/>
    <property type="match status" value="1"/>
</dbReference>
<name>A0ABU6JZI1_9RHOO</name>
<gene>
    <name evidence="7" type="ORF">VVD49_04120</name>
</gene>
<keyword evidence="3 6" id="KW-0812">Transmembrane</keyword>
<comment type="similarity">
    <text evidence="6">Belongs to the BI1 family.</text>
</comment>
<feature type="transmembrane region" description="Helical" evidence="6">
    <location>
        <begin position="63"/>
        <end position="80"/>
    </location>
</feature>
<evidence type="ECO:0000256" key="4">
    <source>
        <dbReference type="ARBA" id="ARBA00022989"/>
    </source>
</evidence>
<reference evidence="7 8" key="1">
    <citation type="submission" date="2024-01" db="EMBL/GenBank/DDBJ databases">
        <title>Uliginosibacterium soil sp. nov.</title>
        <authorList>
            <person name="Lv Y."/>
        </authorList>
    </citation>
    <scope>NUCLEOTIDE SEQUENCE [LARGE SCALE GENOMIC DNA]</scope>
    <source>
        <strain evidence="7 8">H3</strain>
    </source>
</reference>
<dbReference type="RefSeq" id="WP_327597859.1">
    <property type="nucleotide sequence ID" value="NZ_JAYXHS010000001.1"/>
</dbReference>
<accession>A0ABU6JZI1</accession>
<evidence type="ECO:0000313" key="8">
    <source>
        <dbReference type="Proteomes" id="UP001331561"/>
    </source>
</evidence>
<evidence type="ECO:0000256" key="5">
    <source>
        <dbReference type="ARBA" id="ARBA00023136"/>
    </source>
</evidence>
<protein>
    <submittedName>
        <fullName evidence="7">Bax inhibitor-1/YccA family protein</fullName>
    </submittedName>
</protein>
<feature type="transmembrane region" description="Helical" evidence="6">
    <location>
        <begin position="87"/>
        <end position="108"/>
    </location>
</feature>
<feature type="transmembrane region" description="Helical" evidence="6">
    <location>
        <begin position="175"/>
        <end position="193"/>
    </location>
</feature>
<keyword evidence="2" id="KW-1003">Cell membrane</keyword>
<keyword evidence="5 6" id="KW-0472">Membrane</keyword>
<dbReference type="EMBL" id="JAYXHS010000001">
    <property type="protein sequence ID" value="MEC5384893.1"/>
    <property type="molecule type" value="Genomic_DNA"/>
</dbReference>
<evidence type="ECO:0000256" key="6">
    <source>
        <dbReference type="RuleBase" id="RU004379"/>
    </source>
</evidence>
<evidence type="ECO:0000256" key="3">
    <source>
        <dbReference type="ARBA" id="ARBA00022692"/>
    </source>
</evidence>
<keyword evidence="4 6" id="KW-1133">Transmembrane helix</keyword>
<feature type="transmembrane region" description="Helical" evidence="6">
    <location>
        <begin position="148"/>
        <end position="169"/>
    </location>
</feature>
<dbReference type="Pfam" id="PF01027">
    <property type="entry name" value="Bax1-I"/>
    <property type="match status" value="1"/>
</dbReference>
<comment type="subcellular location">
    <subcellularLocation>
        <location evidence="1">Cell membrane</location>
        <topology evidence="1">Multi-pass membrane protein</topology>
    </subcellularLocation>
</comment>
<dbReference type="InterPro" id="IPR006214">
    <property type="entry name" value="Bax_inhibitor_1-related"/>
</dbReference>
<evidence type="ECO:0000256" key="2">
    <source>
        <dbReference type="ARBA" id="ARBA00022475"/>
    </source>
</evidence>
<dbReference type="PANTHER" id="PTHR23291">
    <property type="entry name" value="BAX INHIBITOR-RELATED"/>
    <property type="match status" value="1"/>
</dbReference>
<evidence type="ECO:0000256" key="1">
    <source>
        <dbReference type="ARBA" id="ARBA00004651"/>
    </source>
</evidence>
<keyword evidence="8" id="KW-1185">Reference proteome</keyword>
<dbReference type="Proteomes" id="UP001331561">
    <property type="component" value="Unassembled WGS sequence"/>
</dbReference>